<dbReference type="RefSeq" id="WP_188434392.1">
    <property type="nucleotide sequence ID" value="NZ_BMDN01000002.1"/>
</dbReference>
<feature type="transmembrane region" description="Helical" evidence="2">
    <location>
        <begin position="21"/>
        <end position="38"/>
    </location>
</feature>
<evidence type="ECO:0000256" key="2">
    <source>
        <dbReference type="SAM" id="Phobius"/>
    </source>
</evidence>
<dbReference type="EMBL" id="SODL02000002">
    <property type="protein sequence ID" value="MCP2366859.1"/>
    <property type="molecule type" value="Genomic_DNA"/>
</dbReference>
<feature type="region of interest" description="Disordered" evidence="1">
    <location>
        <begin position="70"/>
        <end position="94"/>
    </location>
</feature>
<keyword evidence="2" id="KW-1133">Transmembrane helix</keyword>
<reference evidence="5" key="2">
    <citation type="submission" date="2016-10" db="EMBL/GenBank/DDBJ databases">
        <authorList>
            <person name="Varghese N."/>
            <person name="Submissions S."/>
        </authorList>
    </citation>
    <scope>NUCLEOTIDE SEQUENCE [LARGE SCALE GENOMIC DNA]</scope>
    <source>
        <strain evidence="5">CPCC 202695</strain>
    </source>
</reference>
<reference evidence="4" key="1">
    <citation type="submission" date="2016-10" db="EMBL/GenBank/DDBJ databases">
        <authorList>
            <person name="de Groot N.N."/>
        </authorList>
    </citation>
    <scope>NUCLEOTIDE SEQUENCE [LARGE SCALE GENOMIC DNA]</scope>
    <source>
        <strain evidence="4">CPCC 202695</strain>
    </source>
</reference>
<dbReference type="Proteomes" id="UP000893823">
    <property type="component" value="Unassembled WGS sequence"/>
</dbReference>
<accession>A0A1H1YZ29</accession>
<evidence type="ECO:0000313" key="5">
    <source>
        <dbReference type="Proteomes" id="UP000199482"/>
    </source>
</evidence>
<sequence length="94" mass="9973">MTQPPGDFRPSRRDVLRPVEFVGGAAIAAVFTALIVLMTTRDWFLTLITAGGTFIVVLMGLALLAMTVKPNRGEHGDGTGGDPQRRDPSGPSAH</sequence>
<evidence type="ECO:0000256" key="1">
    <source>
        <dbReference type="SAM" id="MobiDB-lite"/>
    </source>
</evidence>
<dbReference type="EMBL" id="LT629755">
    <property type="protein sequence ID" value="SDT26673.1"/>
    <property type="molecule type" value="Genomic_DNA"/>
</dbReference>
<protein>
    <submittedName>
        <fullName evidence="3">Lysophospholipase L1 biosynthesis ABC-type transport system permease subunit</fullName>
    </submittedName>
</protein>
<dbReference type="AlphaFoldDB" id="A0A1H1YZ29"/>
<evidence type="ECO:0000313" key="6">
    <source>
        <dbReference type="Proteomes" id="UP000893823"/>
    </source>
</evidence>
<proteinExistence type="predicted"/>
<dbReference type="STRING" id="589382.SAMN04489721_2937"/>
<evidence type="ECO:0000313" key="4">
    <source>
        <dbReference type="EMBL" id="SDT26673.1"/>
    </source>
</evidence>
<feature type="transmembrane region" description="Helical" evidence="2">
    <location>
        <begin position="44"/>
        <end position="65"/>
    </location>
</feature>
<name>A0A1H1YZ29_9MICO</name>
<organism evidence="4 5">
    <name type="scientific">Agromyces flavus</name>
    <dbReference type="NCBI Taxonomy" id="589382"/>
    <lineage>
        <taxon>Bacteria</taxon>
        <taxon>Bacillati</taxon>
        <taxon>Actinomycetota</taxon>
        <taxon>Actinomycetes</taxon>
        <taxon>Micrococcales</taxon>
        <taxon>Microbacteriaceae</taxon>
        <taxon>Agromyces</taxon>
    </lineage>
</organism>
<reference evidence="3" key="3">
    <citation type="submission" date="2022-06" db="EMBL/GenBank/DDBJ databases">
        <title>Genomic Encyclopedia of Type Strains, Phase III (KMG-III): the genomes of soil and plant-associated and newly described type strains.</title>
        <authorList>
            <person name="Whitman W."/>
        </authorList>
    </citation>
    <scope>NUCLEOTIDE SEQUENCE</scope>
    <source>
        <strain evidence="3">CPCC 202695</strain>
    </source>
</reference>
<keyword evidence="6" id="KW-1185">Reference proteome</keyword>
<dbReference type="Proteomes" id="UP000199482">
    <property type="component" value="Chromosome I"/>
</dbReference>
<keyword evidence="2" id="KW-0812">Transmembrane</keyword>
<feature type="compositionally biased region" description="Basic and acidic residues" evidence="1">
    <location>
        <begin position="71"/>
        <end position="88"/>
    </location>
</feature>
<keyword evidence="2" id="KW-0472">Membrane</keyword>
<evidence type="ECO:0000313" key="3">
    <source>
        <dbReference type="EMBL" id="MCP2366859.1"/>
    </source>
</evidence>
<gene>
    <name evidence="3" type="ORF">BCL57_001013</name>
    <name evidence="4" type="ORF">SAMN04489721_2937</name>
</gene>